<reference evidence="1" key="1">
    <citation type="journal article" date="2020" name="Stud. Mycol.">
        <title>101 Dothideomycetes genomes: a test case for predicting lifestyles and emergence of pathogens.</title>
        <authorList>
            <person name="Haridas S."/>
            <person name="Albert R."/>
            <person name="Binder M."/>
            <person name="Bloem J."/>
            <person name="Labutti K."/>
            <person name="Salamov A."/>
            <person name="Andreopoulos B."/>
            <person name="Baker S."/>
            <person name="Barry K."/>
            <person name="Bills G."/>
            <person name="Bluhm B."/>
            <person name="Cannon C."/>
            <person name="Castanera R."/>
            <person name="Culley D."/>
            <person name="Daum C."/>
            <person name="Ezra D."/>
            <person name="Gonzalez J."/>
            <person name="Henrissat B."/>
            <person name="Kuo A."/>
            <person name="Liang C."/>
            <person name="Lipzen A."/>
            <person name="Lutzoni F."/>
            <person name="Magnuson J."/>
            <person name="Mondo S."/>
            <person name="Nolan M."/>
            <person name="Ohm R."/>
            <person name="Pangilinan J."/>
            <person name="Park H.-J."/>
            <person name="Ramirez L."/>
            <person name="Alfaro M."/>
            <person name="Sun H."/>
            <person name="Tritt A."/>
            <person name="Yoshinaga Y."/>
            <person name="Zwiers L.-H."/>
            <person name="Turgeon B."/>
            <person name="Goodwin S."/>
            <person name="Spatafora J."/>
            <person name="Crous P."/>
            <person name="Grigoriev I."/>
        </authorList>
    </citation>
    <scope>NUCLEOTIDE SEQUENCE</scope>
    <source>
        <strain evidence="1">CBS 122367</strain>
    </source>
</reference>
<keyword evidence="2" id="KW-1185">Reference proteome</keyword>
<name>A0A6G1IPT0_9PLEO</name>
<evidence type="ECO:0000313" key="2">
    <source>
        <dbReference type="Proteomes" id="UP000799291"/>
    </source>
</evidence>
<organism evidence="1 2">
    <name type="scientific">Lentithecium fluviatile CBS 122367</name>
    <dbReference type="NCBI Taxonomy" id="1168545"/>
    <lineage>
        <taxon>Eukaryota</taxon>
        <taxon>Fungi</taxon>
        <taxon>Dikarya</taxon>
        <taxon>Ascomycota</taxon>
        <taxon>Pezizomycotina</taxon>
        <taxon>Dothideomycetes</taxon>
        <taxon>Pleosporomycetidae</taxon>
        <taxon>Pleosporales</taxon>
        <taxon>Massarineae</taxon>
        <taxon>Lentitheciaceae</taxon>
        <taxon>Lentithecium</taxon>
    </lineage>
</organism>
<sequence length="157" mass="17488">MQHDVQACLIRFPARKANPIPLASPHLSLLRTFHTPSRRLHTSPSPCVHSTGIYSRPRFRTCTTWTPNHLPHSFPGSRCKSLQADQHATSRPTSVNRLGASTSRASCVLASTFWHVCDRPFPIRPSAAADRVQFGFRGLNSQWVCAGCLCLERRTAT</sequence>
<gene>
    <name evidence="1" type="ORF">K458DRAFT_113092</name>
</gene>
<proteinExistence type="predicted"/>
<dbReference type="AlphaFoldDB" id="A0A6G1IPT0"/>
<dbReference type="Proteomes" id="UP000799291">
    <property type="component" value="Unassembled WGS sequence"/>
</dbReference>
<protein>
    <submittedName>
        <fullName evidence="1">Uncharacterized protein</fullName>
    </submittedName>
</protein>
<dbReference type="EMBL" id="MU005600">
    <property type="protein sequence ID" value="KAF2679951.1"/>
    <property type="molecule type" value="Genomic_DNA"/>
</dbReference>
<accession>A0A6G1IPT0</accession>
<evidence type="ECO:0000313" key="1">
    <source>
        <dbReference type="EMBL" id="KAF2679951.1"/>
    </source>
</evidence>